<dbReference type="EMBL" id="JQDR03013798">
    <property type="protein sequence ID" value="KAA0189108.1"/>
    <property type="molecule type" value="Genomic_DNA"/>
</dbReference>
<keyword evidence="3" id="KW-0732">Signal</keyword>
<dbReference type="Pfam" id="PF00379">
    <property type="entry name" value="Chitin_bind_4"/>
    <property type="match status" value="1"/>
</dbReference>
<sequence>MLSVLSCVLLAAMASARPEGGHSKAILHHPSLFAGHRGQNSGFGQEYFGHESRHQAGHQSFSHHDVAHQSLGHRNFGHQSIGQHGGYEAPVRHGGYGAPVHHGGYEGPVHHGGYEGPVRHGGYGPDHHDDHYVNKDYGFEYTVQDPYSGAEHGHTEQRDGYVTKGAYFVDLPDGRRQTVTYTADEYGYHPVVTYDGEANYDVHAGHGNSYEDVGNQYLRPHHLQSVYQ</sequence>
<feature type="signal peptide" evidence="3">
    <location>
        <begin position="1"/>
        <end position="16"/>
    </location>
</feature>
<proteinExistence type="predicted"/>
<dbReference type="AlphaFoldDB" id="A0A6A0GUX5"/>
<dbReference type="GO" id="GO:0042302">
    <property type="term" value="F:structural constituent of cuticle"/>
    <property type="evidence" value="ECO:0007669"/>
    <property type="project" value="UniProtKB-UniRule"/>
</dbReference>
<dbReference type="OrthoDB" id="6376823at2759"/>
<organism evidence="4">
    <name type="scientific">Hyalella azteca</name>
    <name type="common">Amphipod</name>
    <dbReference type="NCBI Taxonomy" id="294128"/>
    <lineage>
        <taxon>Eukaryota</taxon>
        <taxon>Metazoa</taxon>
        <taxon>Ecdysozoa</taxon>
        <taxon>Arthropoda</taxon>
        <taxon>Crustacea</taxon>
        <taxon>Multicrustacea</taxon>
        <taxon>Malacostraca</taxon>
        <taxon>Eumalacostraca</taxon>
        <taxon>Peracarida</taxon>
        <taxon>Amphipoda</taxon>
        <taxon>Senticaudata</taxon>
        <taxon>Talitrida</taxon>
        <taxon>Talitroidea</taxon>
        <taxon>Hyalellidae</taxon>
        <taxon>Hyalella</taxon>
    </lineage>
</organism>
<name>A0A6A0GUX5_HYAAZ</name>
<comment type="caution">
    <text evidence="4">The sequence shown here is derived from an EMBL/GenBank/DDBJ whole genome shotgun (WGS) entry which is preliminary data.</text>
</comment>
<accession>A0A6A0GUX5</accession>
<evidence type="ECO:0000313" key="4">
    <source>
        <dbReference type="EMBL" id="KAA0189108.1"/>
    </source>
</evidence>
<reference evidence="4" key="2">
    <citation type="journal article" date="2018" name="Environ. Sci. Technol.">
        <title>The Toxicogenome of Hyalella azteca: A Model for Sediment Ecotoxicology and Evolutionary Toxicology.</title>
        <authorList>
            <person name="Poynton H.C."/>
            <person name="Hasenbein S."/>
            <person name="Benoit J.B."/>
            <person name="Sepulveda M.S."/>
            <person name="Poelchau M.F."/>
            <person name="Hughes D.S.T."/>
            <person name="Murali S.C."/>
            <person name="Chen S."/>
            <person name="Glastad K.M."/>
            <person name="Goodisman M.A.D."/>
            <person name="Werren J.H."/>
            <person name="Vineis J.H."/>
            <person name="Bowen J.L."/>
            <person name="Friedrich M."/>
            <person name="Jones J."/>
            <person name="Robertson H.M."/>
            <person name="Feyereisen R."/>
            <person name="Mechler-Hickson A."/>
            <person name="Mathers N."/>
            <person name="Lee C.E."/>
            <person name="Colbourne J.K."/>
            <person name="Biales A."/>
            <person name="Johnston J.S."/>
            <person name="Wellborn G.A."/>
            <person name="Rosendale A.J."/>
            <person name="Cridge A.G."/>
            <person name="Munoz-Torres M.C."/>
            <person name="Bain P.A."/>
            <person name="Manny A.R."/>
            <person name="Major K.M."/>
            <person name="Lambert F.N."/>
            <person name="Vulpe C.D."/>
            <person name="Tuck P."/>
            <person name="Blalock B.J."/>
            <person name="Lin Y.Y."/>
            <person name="Smith M.E."/>
            <person name="Ochoa-Acuna H."/>
            <person name="Chen M.M."/>
            <person name="Childers C.P."/>
            <person name="Qu J."/>
            <person name="Dugan S."/>
            <person name="Lee S.L."/>
            <person name="Chao H."/>
            <person name="Dinh H."/>
            <person name="Han Y."/>
            <person name="Doddapaneni H."/>
            <person name="Worley K.C."/>
            <person name="Muzny D.M."/>
            <person name="Gibbs R.A."/>
            <person name="Richards S."/>
        </authorList>
    </citation>
    <scope>NUCLEOTIDE SEQUENCE</scope>
    <source>
        <strain evidence="4">HAZT.00-mixed</strain>
        <tissue evidence="4">Whole organism</tissue>
    </source>
</reference>
<dbReference type="GO" id="GO:0031012">
    <property type="term" value="C:extracellular matrix"/>
    <property type="evidence" value="ECO:0007669"/>
    <property type="project" value="TreeGrafter"/>
</dbReference>
<dbReference type="PANTHER" id="PTHR12236">
    <property type="entry name" value="STRUCTURAL CONTITUENT OF CUTICLE"/>
    <property type="match status" value="1"/>
</dbReference>
<evidence type="ECO:0000256" key="1">
    <source>
        <dbReference type="ARBA" id="ARBA00022460"/>
    </source>
</evidence>
<dbReference type="GO" id="GO:0005615">
    <property type="term" value="C:extracellular space"/>
    <property type="evidence" value="ECO:0007669"/>
    <property type="project" value="TreeGrafter"/>
</dbReference>
<dbReference type="Proteomes" id="UP000711488">
    <property type="component" value="Unassembled WGS sequence"/>
</dbReference>
<reference evidence="4" key="3">
    <citation type="submission" date="2019-06" db="EMBL/GenBank/DDBJ databases">
        <authorList>
            <person name="Poynton C."/>
            <person name="Hasenbein S."/>
            <person name="Benoit J.B."/>
            <person name="Sepulveda M.S."/>
            <person name="Poelchau M.F."/>
            <person name="Murali S.C."/>
            <person name="Chen S."/>
            <person name="Glastad K.M."/>
            <person name="Werren J.H."/>
            <person name="Vineis J.H."/>
            <person name="Bowen J.L."/>
            <person name="Friedrich M."/>
            <person name="Jones J."/>
            <person name="Robertson H.M."/>
            <person name="Feyereisen R."/>
            <person name="Mechler-Hickson A."/>
            <person name="Mathers N."/>
            <person name="Lee C.E."/>
            <person name="Colbourne J.K."/>
            <person name="Biales A."/>
            <person name="Johnston J.S."/>
            <person name="Wellborn G.A."/>
            <person name="Rosendale A.J."/>
            <person name="Cridge A.G."/>
            <person name="Munoz-Torres M.C."/>
            <person name="Bain P.A."/>
            <person name="Manny A.R."/>
            <person name="Major K.M."/>
            <person name="Lambert F.N."/>
            <person name="Vulpe C.D."/>
            <person name="Tuck P."/>
            <person name="Blalock B.J."/>
            <person name="Lin Y.-Y."/>
            <person name="Smith M.E."/>
            <person name="Ochoa-Acuna H."/>
            <person name="Chen M.-J.M."/>
            <person name="Childers C.P."/>
            <person name="Qu J."/>
            <person name="Dugan S."/>
            <person name="Lee S.L."/>
            <person name="Chao H."/>
            <person name="Dinh H."/>
            <person name="Han Y."/>
            <person name="Doddapaneni H."/>
            <person name="Worley K.C."/>
            <person name="Muzny D.M."/>
            <person name="Gibbs R.A."/>
            <person name="Richards S."/>
        </authorList>
    </citation>
    <scope>NUCLEOTIDE SEQUENCE</scope>
    <source>
        <strain evidence="4">HAZT.00-mixed</strain>
        <tissue evidence="4">Whole organism</tissue>
    </source>
</reference>
<dbReference type="InterPro" id="IPR031311">
    <property type="entry name" value="CHIT_BIND_RR_consensus"/>
</dbReference>
<dbReference type="InterPro" id="IPR051217">
    <property type="entry name" value="Insect_Cuticle_Struc_Prot"/>
</dbReference>
<keyword evidence="1 2" id="KW-0193">Cuticle</keyword>
<feature type="chain" id="PRO_5025479718" evidence="3">
    <location>
        <begin position="17"/>
        <end position="228"/>
    </location>
</feature>
<reference evidence="4" key="1">
    <citation type="submission" date="2014-08" db="EMBL/GenBank/DDBJ databases">
        <authorList>
            <person name="Murali S."/>
            <person name="Richards S."/>
            <person name="Bandaranaike D."/>
            <person name="Bellair M."/>
            <person name="Blankenburg K."/>
            <person name="Chao H."/>
            <person name="Dinh H."/>
            <person name="Doddapaneni H."/>
            <person name="Dugan-Rocha S."/>
            <person name="Elkadiri S."/>
            <person name="Gnanaolivu R."/>
            <person name="Hughes D."/>
            <person name="Lee S."/>
            <person name="Li M."/>
            <person name="Ming W."/>
            <person name="Munidasa M."/>
            <person name="Muniz J."/>
            <person name="Nguyen L."/>
            <person name="Osuji N."/>
            <person name="Pu L.-L."/>
            <person name="Puazo M."/>
            <person name="Skinner E."/>
            <person name="Qu C."/>
            <person name="Quiroz J."/>
            <person name="Raj R."/>
            <person name="Weissenberger G."/>
            <person name="Xin Y."/>
            <person name="Zou X."/>
            <person name="Han Y."/>
            <person name="Worley K."/>
            <person name="Muzny D."/>
            <person name="Gibbs R."/>
        </authorList>
    </citation>
    <scope>NUCLEOTIDE SEQUENCE</scope>
    <source>
        <strain evidence="4">HAZT.00-mixed</strain>
        <tissue evidence="4">Whole organism</tissue>
    </source>
</reference>
<dbReference type="PANTHER" id="PTHR12236:SF79">
    <property type="entry name" value="CUTICULAR PROTEIN 50CB-RELATED"/>
    <property type="match status" value="1"/>
</dbReference>
<dbReference type="InterPro" id="IPR000618">
    <property type="entry name" value="Insect_cuticle"/>
</dbReference>
<protein>
    <submittedName>
        <fullName evidence="4">Cuticle Protein CPR RR-2</fullName>
    </submittedName>
</protein>
<evidence type="ECO:0000256" key="2">
    <source>
        <dbReference type="PROSITE-ProRule" id="PRU00497"/>
    </source>
</evidence>
<dbReference type="PROSITE" id="PS00233">
    <property type="entry name" value="CHIT_BIND_RR_1"/>
    <property type="match status" value="1"/>
</dbReference>
<evidence type="ECO:0000256" key="3">
    <source>
        <dbReference type="SAM" id="SignalP"/>
    </source>
</evidence>
<dbReference type="PROSITE" id="PS51155">
    <property type="entry name" value="CHIT_BIND_RR_2"/>
    <property type="match status" value="1"/>
</dbReference>
<gene>
    <name evidence="4" type="ORF">HAZT_HAZT000117</name>
</gene>